<keyword evidence="1" id="KW-0547">Nucleotide-binding</keyword>
<organism evidence="9 10">
    <name type="scientific">Caulifigura coniformis</name>
    <dbReference type="NCBI Taxonomy" id="2527983"/>
    <lineage>
        <taxon>Bacteria</taxon>
        <taxon>Pseudomonadati</taxon>
        <taxon>Planctomycetota</taxon>
        <taxon>Planctomycetia</taxon>
        <taxon>Planctomycetales</taxon>
        <taxon>Planctomycetaceae</taxon>
        <taxon>Caulifigura</taxon>
    </lineage>
</organism>
<dbReference type="Gene3D" id="3.40.50.2300">
    <property type="match status" value="1"/>
</dbReference>
<feature type="domain" description="Sigma-54 factor interaction" evidence="7">
    <location>
        <begin position="157"/>
        <end position="386"/>
    </location>
</feature>
<feature type="modified residue" description="4-aspartylphosphate" evidence="6">
    <location>
        <position position="67"/>
    </location>
</feature>
<evidence type="ECO:0000259" key="8">
    <source>
        <dbReference type="PROSITE" id="PS50110"/>
    </source>
</evidence>
<dbReference type="InterPro" id="IPR011006">
    <property type="entry name" value="CheY-like_superfamily"/>
</dbReference>
<sequence length="471" mass="51713">MSPPNPAVEADLPNVTISVLIVDDDEAHAHAVAESLDRVGCECSIARSGNEGIEKIEAENFDIVITDLKMEDVDGLMILRKAKEELPEAEVIVLTGHSSIHSAVTAMQGGAYTYLTKPLDIQELRTAVEKAASRIRLIRRNAALASRLDERFGFEGVIGNSPAMLRVIDQLRALAPTEASVLILGESGTGKELAARALHQNSPRKNKPFVPLNISALPESILESELFGHEQGAFTGAATKRIGKFEYANGGTLFLDEVGEMPMETQIKLLRVLEDRKITRLGSNDEKTINVRLVAATNADLKAAMEKGTFRRDLYYRLSVVSISLPPLRDRRADIPLLVDHFIKEFSQRYGREVQGLSRAARQALMSYEWPGNIRQLRNVVEGMIALDTDGLLDVDDLPDEIRPFAAAGVEGQPPGANGSDFLIGRPMEEVEKYYITQALSLTGGKREEAASLLGIGERTLYRKIKEFGLN</sequence>
<dbReference type="PRINTS" id="PR01590">
    <property type="entry name" value="HTHFIS"/>
</dbReference>
<dbReference type="FunCoup" id="A0A517SGY7">
    <property type="interactions" value="218"/>
</dbReference>
<dbReference type="InParanoid" id="A0A517SGY7"/>
<dbReference type="InterPro" id="IPR002197">
    <property type="entry name" value="HTH_Fis"/>
</dbReference>
<dbReference type="PROSITE" id="PS50045">
    <property type="entry name" value="SIGMA54_INTERACT_4"/>
    <property type="match status" value="1"/>
</dbReference>
<dbReference type="SMART" id="SM00382">
    <property type="entry name" value="AAA"/>
    <property type="match status" value="1"/>
</dbReference>
<dbReference type="InterPro" id="IPR027417">
    <property type="entry name" value="P-loop_NTPase"/>
</dbReference>
<evidence type="ECO:0000313" key="9">
    <source>
        <dbReference type="EMBL" id="QDT55380.1"/>
    </source>
</evidence>
<dbReference type="InterPro" id="IPR025943">
    <property type="entry name" value="Sigma_54_int_dom_ATP-bd_2"/>
</dbReference>
<dbReference type="InterPro" id="IPR003593">
    <property type="entry name" value="AAA+_ATPase"/>
</dbReference>
<dbReference type="KEGG" id="ccos:Pan44_34230"/>
<keyword evidence="6" id="KW-0597">Phosphoprotein</keyword>
<evidence type="ECO:0000256" key="1">
    <source>
        <dbReference type="ARBA" id="ARBA00022741"/>
    </source>
</evidence>
<protein>
    <submittedName>
        <fullName evidence="9">DNA-binding transcriptional response regulator</fullName>
    </submittedName>
</protein>
<dbReference type="SUPFAM" id="SSF46689">
    <property type="entry name" value="Homeodomain-like"/>
    <property type="match status" value="1"/>
</dbReference>
<dbReference type="SUPFAM" id="SSF52172">
    <property type="entry name" value="CheY-like"/>
    <property type="match status" value="1"/>
</dbReference>
<dbReference type="FunFam" id="3.40.50.300:FF:000006">
    <property type="entry name" value="DNA-binding transcriptional regulator NtrC"/>
    <property type="match status" value="1"/>
</dbReference>
<feature type="domain" description="Response regulatory" evidence="8">
    <location>
        <begin position="18"/>
        <end position="132"/>
    </location>
</feature>
<dbReference type="Pfam" id="PF00072">
    <property type="entry name" value="Response_reg"/>
    <property type="match status" value="1"/>
</dbReference>
<keyword evidence="2" id="KW-0067">ATP-binding</keyword>
<evidence type="ECO:0000256" key="6">
    <source>
        <dbReference type="PROSITE-ProRule" id="PRU00169"/>
    </source>
</evidence>
<dbReference type="AlphaFoldDB" id="A0A517SGY7"/>
<dbReference type="PROSITE" id="PS00688">
    <property type="entry name" value="SIGMA54_INTERACT_3"/>
    <property type="match status" value="1"/>
</dbReference>
<dbReference type="Pfam" id="PF00158">
    <property type="entry name" value="Sigma54_activat"/>
    <property type="match status" value="1"/>
</dbReference>
<evidence type="ECO:0000256" key="3">
    <source>
        <dbReference type="ARBA" id="ARBA00023015"/>
    </source>
</evidence>
<dbReference type="Gene3D" id="1.10.8.60">
    <property type="match status" value="1"/>
</dbReference>
<reference evidence="9 10" key="1">
    <citation type="submission" date="2019-02" db="EMBL/GenBank/DDBJ databases">
        <title>Deep-cultivation of Planctomycetes and their phenomic and genomic characterization uncovers novel biology.</title>
        <authorList>
            <person name="Wiegand S."/>
            <person name="Jogler M."/>
            <person name="Boedeker C."/>
            <person name="Pinto D."/>
            <person name="Vollmers J."/>
            <person name="Rivas-Marin E."/>
            <person name="Kohn T."/>
            <person name="Peeters S.H."/>
            <person name="Heuer A."/>
            <person name="Rast P."/>
            <person name="Oberbeckmann S."/>
            <person name="Bunk B."/>
            <person name="Jeske O."/>
            <person name="Meyerdierks A."/>
            <person name="Storesund J.E."/>
            <person name="Kallscheuer N."/>
            <person name="Luecker S."/>
            <person name="Lage O.M."/>
            <person name="Pohl T."/>
            <person name="Merkel B.J."/>
            <person name="Hornburger P."/>
            <person name="Mueller R.-W."/>
            <person name="Bruemmer F."/>
            <person name="Labrenz M."/>
            <person name="Spormann A.M."/>
            <person name="Op den Camp H."/>
            <person name="Overmann J."/>
            <person name="Amann R."/>
            <person name="Jetten M.S.M."/>
            <person name="Mascher T."/>
            <person name="Medema M.H."/>
            <person name="Devos D.P."/>
            <person name="Kaster A.-K."/>
            <person name="Ovreas L."/>
            <person name="Rohde M."/>
            <person name="Galperin M.Y."/>
            <person name="Jogler C."/>
        </authorList>
    </citation>
    <scope>NUCLEOTIDE SEQUENCE [LARGE SCALE GENOMIC DNA]</scope>
    <source>
        <strain evidence="9 10">Pan44</strain>
    </source>
</reference>
<dbReference type="RefSeq" id="WP_231754083.1">
    <property type="nucleotide sequence ID" value="NZ_CP036271.1"/>
</dbReference>
<proteinExistence type="predicted"/>
<dbReference type="Pfam" id="PF02954">
    <property type="entry name" value="HTH_8"/>
    <property type="match status" value="1"/>
</dbReference>
<dbReference type="InterPro" id="IPR002078">
    <property type="entry name" value="Sigma_54_int"/>
</dbReference>
<dbReference type="GO" id="GO:0005524">
    <property type="term" value="F:ATP binding"/>
    <property type="evidence" value="ECO:0007669"/>
    <property type="project" value="UniProtKB-KW"/>
</dbReference>
<dbReference type="CDD" id="cd00009">
    <property type="entry name" value="AAA"/>
    <property type="match status" value="1"/>
</dbReference>
<dbReference type="InterPro" id="IPR001789">
    <property type="entry name" value="Sig_transdc_resp-reg_receiver"/>
</dbReference>
<dbReference type="EMBL" id="CP036271">
    <property type="protein sequence ID" value="QDT55380.1"/>
    <property type="molecule type" value="Genomic_DNA"/>
</dbReference>
<dbReference type="InterPro" id="IPR009057">
    <property type="entry name" value="Homeodomain-like_sf"/>
</dbReference>
<name>A0A517SGY7_9PLAN</name>
<keyword evidence="5" id="KW-0804">Transcription</keyword>
<dbReference type="PROSITE" id="PS50110">
    <property type="entry name" value="RESPONSE_REGULATORY"/>
    <property type="match status" value="1"/>
</dbReference>
<dbReference type="GO" id="GO:0000160">
    <property type="term" value="P:phosphorelay signal transduction system"/>
    <property type="evidence" value="ECO:0007669"/>
    <property type="project" value="InterPro"/>
</dbReference>
<dbReference type="Pfam" id="PF25601">
    <property type="entry name" value="AAA_lid_14"/>
    <property type="match status" value="1"/>
</dbReference>
<keyword evidence="4 9" id="KW-0238">DNA-binding</keyword>
<dbReference type="SUPFAM" id="SSF52540">
    <property type="entry name" value="P-loop containing nucleoside triphosphate hydrolases"/>
    <property type="match status" value="1"/>
</dbReference>
<evidence type="ECO:0000256" key="2">
    <source>
        <dbReference type="ARBA" id="ARBA00022840"/>
    </source>
</evidence>
<dbReference type="GO" id="GO:0006355">
    <property type="term" value="P:regulation of DNA-templated transcription"/>
    <property type="evidence" value="ECO:0007669"/>
    <property type="project" value="InterPro"/>
</dbReference>
<dbReference type="InterPro" id="IPR025944">
    <property type="entry name" value="Sigma_54_int_dom_CS"/>
</dbReference>
<dbReference type="GO" id="GO:0043565">
    <property type="term" value="F:sequence-specific DNA binding"/>
    <property type="evidence" value="ECO:0007669"/>
    <property type="project" value="InterPro"/>
</dbReference>
<gene>
    <name evidence="9" type="ORF">Pan44_34230</name>
</gene>
<dbReference type="SMART" id="SM00448">
    <property type="entry name" value="REC"/>
    <property type="match status" value="1"/>
</dbReference>
<evidence type="ECO:0000256" key="5">
    <source>
        <dbReference type="ARBA" id="ARBA00023163"/>
    </source>
</evidence>
<accession>A0A517SGY7</accession>
<dbReference type="PANTHER" id="PTHR32071:SF57">
    <property type="entry name" value="C4-DICARBOXYLATE TRANSPORT TRANSCRIPTIONAL REGULATORY PROTEIN DCTD"/>
    <property type="match status" value="1"/>
</dbReference>
<dbReference type="Proteomes" id="UP000315700">
    <property type="component" value="Chromosome"/>
</dbReference>
<keyword evidence="10" id="KW-1185">Reference proteome</keyword>
<dbReference type="PROSITE" id="PS00676">
    <property type="entry name" value="SIGMA54_INTERACT_2"/>
    <property type="match status" value="1"/>
</dbReference>
<evidence type="ECO:0000256" key="4">
    <source>
        <dbReference type="ARBA" id="ARBA00023125"/>
    </source>
</evidence>
<dbReference type="InterPro" id="IPR058031">
    <property type="entry name" value="AAA_lid_NorR"/>
</dbReference>
<evidence type="ECO:0000259" key="7">
    <source>
        <dbReference type="PROSITE" id="PS50045"/>
    </source>
</evidence>
<keyword evidence="3" id="KW-0805">Transcription regulation</keyword>
<evidence type="ECO:0000313" key="10">
    <source>
        <dbReference type="Proteomes" id="UP000315700"/>
    </source>
</evidence>
<dbReference type="Gene3D" id="1.10.10.60">
    <property type="entry name" value="Homeodomain-like"/>
    <property type="match status" value="1"/>
</dbReference>
<dbReference type="PANTHER" id="PTHR32071">
    <property type="entry name" value="TRANSCRIPTIONAL REGULATORY PROTEIN"/>
    <property type="match status" value="1"/>
</dbReference>
<dbReference type="Gene3D" id="3.40.50.300">
    <property type="entry name" value="P-loop containing nucleotide triphosphate hydrolases"/>
    <property type="match status" value="1"/>
</dbReference>